<dbReference type="GO" id="GO:0006508">
    <property type="term" value="P:proteolysis"/>
    <property type="evidence" value="ECO:0007669"/>
    <property type="project" value="InterPro"/>
</dbReference>
<dbReference type="AlphaFoldDB" id="A0A5N6QQD1"/>
<dbReference type="Pfam" id="PF00450">
    <property type="entry name" value="Peptidase_S10"/>
    <property type="match status" value="2"/>
</dbReference>
<feature type="chain" id="PRO_5024390995" evidence="4">
    <location>
        <begin position="21"/>
        <end position="965"/>
    </location>
</feature>
<feature type="signal peptide" evidence="4">
    <location>
        <begin position="1"/>
        <end position="20"/>
    </location>
</feature>
<evidence type="ECO:0000313" key="5">
    <source>
        <dbReference type="EMBL" id="KAE8008142.1"/>
    </source>
</evidence>
<evidence type="ECO:0000256" key="3">
    <source>
        <dbReference type="ARBA" id="ARBA00023180"/>
    </source>
</evidence>
<evidence type="ECO:0000256" key="1">
    <source>
        <dbReference type="ARBA" id="ARBA00009431"/>
    </source>
</evidence>
<dbReference type="OrthoDB" id="443318at2759"/>
<evidence type="ECO:0000256" key="4">
    <source>
        <dbReference type="SAM" id="SignalP"/>
    </source>
</evidence>
<keyword evidence="2 4" id="KW-0732">Signal</keyword>
<dbReference type="FunFam" id="3.40.50.12670:FF:000002">
    <property type="entry name" value="Carboxypeptidase"/>
    <property type="match status" value="1"/>
</dbReference>
<dbReference type="InterPro" id="IPR001563">
    <property type="entry name" value="Peptidase_S10"/>
</dbReference>
<name>A0A5N6QQD1_9ROSI</name>
<organism evidence="5 6">
    <name type="scientific">Carpinus fangiana</name>
    <dbReference type="NCBI Taxonomy" id="176857"/>
    <lineage>
        <taxon>Eukaryota</taxon>
        <taxon>Viridiplantae</taxon>
        <taxon>Streptophyta</taxon>
        <taxon>Embryophyta</taxon>
        <taxon>Tracheophyta</taxon>
        <taxon>Spermatophyta</taxon>
        <taxon>Magnoliopsida</taxon>
        <taxon>eudicotyledons</taxon>
        <taxon>Gunneridae</taxon>
        <taxon>Pentapetalae</taxon>
        <taxon>rosids</taxon>
        <taxon>fabids</taxon>
        <taxon>Fagales</taxon>
        <taxon>Betulaceae</taxon>
        <taxon>Carpinus</taxon>
    </lineage>
</organism>
<dbReference type="Gene3D" id="3.40.50.12670">
    <property type="match status" value="2"/>
</dbReference>
<dbReference type="GO" id="GO:0004185">
    <property type="term" value="F:serine-type carboxypeptidase activity"/>
    <property type="evidence" value="ECO:0007669"/>
    <property type="project" value="InterPro"/>
</dbReference>
<dbReference type="SUPFAM" id="SSF53474">
    <property type="entry name" value="alpha/beta-Hydrolases"/>
    <property type="match status" value="2"/>
</dbReference>
<accession>A0A5N6QQD1</accession>
<dbReference type="FunFam" id="3.40.50.12670:FF:000001">
    <property type="entry name" value="Carboxypeptidase"/>
    <property type="match status" value="1"/>
</dbReference>
<keyword evidence="6" id="KW-1185">Reference proteome</keyword>
<comment type="similarity">
    <text evidence="1">Belongs to the peptidase S10 family.</text>
</comment>
<sequence length="965" mass="109468">MMSRMLFGIVSFLAVANVVASQWIIDSLPGFSGDLPFKLETGYIGVGDLDDVQLFYYFIESERSPEDDALVLWLTGGPGCSAFSGLVYEVGPLSFDYAKSKSSEGYNNISDTLAVAELYDFLRKWLKAHPRFLKNPLYIMGDSYAGIILPILGYVLGNPLTNTHDDLNARIPFAHLKGLLSDELYESTKKNCKGEYRNVDPSNAPCVDDLRVFTECTEKLYTAQILEPTCQLLSPKRRGSKWDPDALNGDSLDLLQSLSNLHEPAGRWCREYNYLFSYIWANDKSVQNALHIREGSIKEWVRCNESLVYTYDVSSSLNYHRNLIKKGYQVLIYSGDHDMAIPYIATHAWIESLNLTIAHDWRPWFVDGQIAGFTMQYTWKKYCLTFATVKARIIFYLIGGGHTAPEYKPSECLAMIDSCGVLTVKLSSFSYTNQAELVKATTTSLKKPNHFLITVDYQQPPGVFRRSIDLPFKLETGYSSIYTSLNLREVQKMMLLFFSSPVALVVQLFQKVANVVASQWVINSLPGFPGDLPFKLETGYIGVGELDDVQLFYYFIESERSLEDDALVLWLTGGPGCSAFSGLVYEMGPLSFDYEKSKRDSPKLKLNPYSWTKVANIIFVDEPVGTGFSYAKSPEGFNISDTLAAAELYNFLQKWLEAHPRFLKNPLYIMGDSYSGIIIPILVQQISDGNEVDREPPMNLKGYVIGNPVTNQHDDWNARIPFAHLKGLLSDELYESTKKNCKGEYMIVDPSNAPCVDDLKVVAECTDKIMIAQILEPTCQYLSPKRVRRGSKWDPEALNEDSLDLLQSISNLHEPGRWCRAYNYLFSYIWANDKSVQKALHIREGSIKEWVRCNASLVYTRDVLSSLNYHRNLIKKGYQVLIYSGDHDMSIPYVATHAWIETLNLTVDSDWRPWFVDGQIAGFTMQYTWKKYCLTFATGGGHTAPEYKPSECLAMIDRWLSYYPL</sequence>
<dbReference type="FunFam" id="3.40.50.1820:FF:000072">
    <property type="entry name" value="Serine carboxypeptidase-like 19"/>
    <property type="match status" value="1"/>
</dbReference>
<evidence type="ECO:0000313" key="6">
    <source>
        <dbReference type="Proteomes" id="UP000327013"/>
    </source>
</evidence>
<dbReference type="Gene3D" id="3.40.50.1820">
    <property type="entry name" value="alpha/beta hydrolase"/>
    <property type="match status" value="3"/>
</dbReference>
<protein>
    <submittedName>
        <fullName evidence="5">Uncharacterized protein</fullName>
    </submittedName>
</protein>
<dbReference type="PRINTS" id="PR00724">
    <property type="entry name" value="CRBOXYPTASEC"/>
</dbReference>
<dbReference type="Proteomes" id="UP000327013">
    <property type="component" value="Chromosome 2"/>
</dbReference>
<dbReference type="GO" id="GO:0016747">
    <property type="term" value="F:acyltransferase activity, transferring groups other than amino-acyl groups"/>
    <property type="evidence" value="ECO:0007669"/>
    <property type="project" value="TreeGrafter"/>
</dbReference>
<dbReference type="InterPro" id="IPR029058">
    <property type="entry name" value="AB_hydrolase_fold"/>
</dbReference>
<dbReference type="PANTHER" id="PTHR11802">
    <property type="entry name" value="SERINE PROTEASE FAMILY S10 SERINE CARBOXYPEPTIDASE"/>
    <property type="match status" value="1"/>
</dbReference>
<gene>
    <name evidence="5" type="ORF">FH972_004682</name>
</gene>
<keyword evidence="3" id="KW-0325">Glycoprotein</keyword>
<dbReference type="PANTHER" id="PTHR11802:SF224">
    <property type="entry name" value="SERINE CARBOXYPEPTIDASE-LIKE 7 ISOFORM X1"/>
    <property type="match status" value="1"/>
</dbReference>
<evidence type="ECO:0000256" key="2">
    <source>
        <dbReference type="ARBA" id="ARBA00022729"/>
    </source>
</evidence>
<reference evidence="5 6" key="1">
    <citation type="submission" date="2019-06" db="EMBL/GenBank/DDBJ databases">
        <title>A chromosomal-level reference genome of Carpinus fangiana (Coryloideae, Betulaceae).</title>
        <authorList>
            <person name="Yang X."/>
            <person name="Wang Z."/>
            <person name="Zhang L."/>
            <person name="Hao G."/>
            <person name="Liu J."/>
            <person name="Yang Y."/>
        </authorList>
    </citation>
    <scope>NUCLEOTIDE SEQUENCE [LARGE SCALE GENOMIC DNA]</scope>
    <source>
        <strain evidence="5">Cfa_2016G</strain>
        <tissue evidence="5">Leaf</tissue>
    </source>
</reference>
<dbReference type="GO" id="GO:0019748">
    <property type="term" value="P:secondary metabolic process"/>
    <property type="evidence" value="ECO:0007669"/>
    <property type="project" value="TreeGrafter"/>
</dbReference>
<dbReference type="EMBL" id="CM017322">
    <property type="protein sequence ID" value="KAE8008142.1"/>
    <property type="molecule type" value="Genomic_DNA"/>
</dbReference>
<proteinExistence type="inferred from homology"/>